<name>J9BM41_WUCBA</name>
<organism evidence="1 2">
    <name type="scientific">Wuchereria bancrofti</name>
    <dbReference type="NCBI Taxonomy" id="6293"/>
    <lineage>
        <taxon>Eukaryota</taxon>
        <taxon>Metazoa</taxon>
        <taxon>Ecdysozoa</taxon>
        <taxon>Nematoda</taxon>
        <taxon>Chromadorea</taxon>
        <taxon>Rhabditida</taxon>
        <taxon>Spirurina</taxon>
        <taxon>Spiruromorpha</taxon>
        <taxon>Filarioidea</taxon>
        <taxon>Onchocercidae</taxon>
        <taxon>Wuchereria</taxon>
    </lineage>
</organism>
<accession>J9BM41</accession>
<evidence type="ECO:0000313" key="2">
    <source>
        <dbReference type="Proteomes" id="UP000004810"/>
    </source>
</evidence>
<sequence length="116" mass="13219">MIPSIKQMSSRPYLARRNSTFIFKPNLKDEAQSQQSCNCYTSHLINSSSEALRQLIRNSIQQSRAKCVGFSSKKSKDWFSENDLQIQELLSMKRAAHHRAAELSGPDVSLKKAILY</sequence>
<dbReference type="EMBL" id="ADBV01000087">
    <property type="protein sequence ID" value="EJW88580.1"/>
    <property type="molecule type" value="Genomic_DNA"/>
</dbReference>
<comment type="caution">
    <text evidence="1">The sequence shown here is derived from an EMBL/GenBank/DDBJ whole genome shotgun (WGS) entry which is preliminary data.</text>
</comment>
<protein>
    <submittedName>
        <fullName evidence="1">Uncharacterized protein</fullName>
    </submittedName>
</protein>
<dbReference type="Proteomes" id="UP000004810">
    <property type="component" value="Unassembled WGS sequence"/>
</dbReference>
<proteinExistence type="predicted"/>
<reference evidence="2" key="1">
    <citation type="submission" date="2012-08" db="EMBL/GenBank/DDBJ databases">
        <title>The Genome Sequence of Wuchereria bancrofti.</title>
        <authorList>
            <person name="Nutman T.B."/>
            <person name="Fink D.L."/>
            <person name="Russ C."/>
            <person name="Young S."/>
            <person name="Zeng Q."/>
            <person name="Koehrsen M."/>
            <person name="Alvarado L."/>
            <person name="Berlin A."/>
            <person name="Chapman S.B."/>
            <person name="Chen Z."/>
            <person name="Freedman E."/>
            <person name="Gellesch M."/>
            <person name="Goldberg J."/>
            <person name="Griggs A."/>
            <person name="Gujja S."/>
            <person name="Heilman E.R."/>
            <person name="Heiman D."/>
            <person name="Hepburn T."/>
            <person name="Howarth C."/>
            <person name="Jen D."/>
            <person name="Larson L."/>
            <person name="Lewis B."/>
            <person name="Mehta T."/>
            <person name="Park D."/>
            <person name="Pearson M."/>
            <person name="Roberts A."/>
            <person name="Saif S."/>
            <person name="Shea T."/>
            <person name="Shenoy N."/>
            <person name="Sisk P."/>
            <person name="Stolte C."/>
            <person name="Sykes S."/>
            <person name="Walk T."/>
            <person name="White J."/>
            <person name="Yandava C."/>
            <person name="Haas B."/>
            <person name="Henn M.R."/>
            <person name="Nusbaum C."/>
            <person name="Birren B."/>
        </authorList>
    </citation>
    <scope>NUCLEOTIDE SEQUENCE [LARGE SCALE GENOMIC DNA]</scope>
    <source>
        <strain evidence="2">NA</strain>
    </source>
</reference>
<gene>
    <name evidence="1" type="ORF">WUBG_00511</name>
</gene>
<dbReference type="AlphaFoldDB" id="J9BM41"/>
<evidence type="ECO:0000313" key="1">
    <source>
        <dbReference type="EMBL" id="EJW88580.1"/>
    </source>
</evidence>